<evidence type="ECO:0000256" key="26">
    <source>
        <dbReference type="ARBA" id="ARBA00047810"/>
    </source>
</evidence>
<comment type="catalytic activity">
    <reaction evidence="41">
        <text>decanoyl-[ACP] + malonyl-[ACP] + H(+) = 3-oxododecanoyl-[ACP] + holo-[ACP] + CO2</text>
        <dbReference type="Rhea" id="RHEA:41868"/>
        <dbReference type="Rhea" id="RHEA-COMP:9623"/>
        <dbReference type="Rhea" id="RHEA-COMP:9640"/>
        <dbReference type="Rhea" id="RHEA-COMP:9641"/>
        <dbReference type="Rhea" id="RHEA-COMP:9685"/>
        <dbReference type="ChEBI" id="CHEBI:15378"/>
        <dbReference type="ChEBI" id="CHEBI:16526"/>
        <dbReference type="ChEBI" id="CHEBI:64479"/>
        <dbReference type="ChEBI" id="CHEBI:78449"/>
        <dbReference type="ChEBI" id="CHEBI:78468"/>
        <dbReference type="ChEBI" id="CHEBI:78469"/>
    </reaction>
    <physiologicalReaction direction="left-to-right" evidence="41">
        <dbReference type="Rhea" id="RHEA:41869"/>
    </physiologicalReaction>
</comment>
<comment type="catalytic activity">
    <reaction evidence="16">
        <text>(3R)-hydroxyhexadecanoyl-[ACP] = (2E)-hexadecenoyl-[ACP] + H2O</text>
        <dbReference type="Rhea" id="RHEA:41908"/>
        <dbReference type="Rhea" id="RHEA-COMP:9650"/>
        <dbReference type="Rhea" id="RHEA-COMP:9651"/>
        <dbReference type="ChEBI" id="CHEBI:15377"/>
        <dbReference type="ChEBI" id="CHEBI:78480"/>
        <dbReference type="ChEBI" id="CHEBI:78481"/>
    </reaction>
    <physiologicalReaction direction="left-to-right" evidence="16">
        <dbReference type="Rhea" id="RHEA:41909"/>
    </physiologicalReaction>
</comment>
<keyword evidence="2" id="KW-0596">Phosphopantetheine</keyword>
<comment type="catalytic activity">
    <reaction evidence="32">
        <text>tetradecanoyl-[ACP] + H2O = tetradecanoate + holo-[ACP] + H(+)</text>
        <dbReference type="Rhea" id="RHEA:30123"/>
        <dbReference type="Rhea" id="RHEA-COMP:9648"/>
        <dbReference type="Rhea" id="RHEA-COMP:9685"/>
        <dbReference type="ChEBI" id="CHEBI:15377"/>
        <dbReference type="ChEBI" id="CHEBI:15378"/>
        <dbReference type="ChEBI" id="CHEBI:30807"/>
        <dbReference type="ChEBI" id="CHEBI:64479"/>
        <dbReference type="ChEBI" id="CHEBI:78477"/>
        <dbReference type="EC" id="3.1.2.14"/>
    </reaction>
    <physiologicalReaction direction="left-to-right" evidence="32">
        <dbReference type="Rhea" id="RHEA:30124"/>
    </physiologicalReaction>
</comment>
<evidence type="ECO:0000256" key="50">
    <source>
        <dbReference type="PROSITE-ProRule" id="PRU01363"/>
    </source>
</evidence>
<dbReference type="SMART" id="SM00827">
    <property type="entry name" value="PKS_AT"/>
    <property type="match status" value="2"/>
</dbReference>
<feature type="domain" description="PKS/mFAS DH" evidence="53">
    <location>
        <begin position="2417"/>
        <end position="2703"/>
    </location>
</feature>
<evidence type="ECO:0000256" key="31">
    <source>
        <dbReference type="ARBA" id="ARBA00048281"/>
    </source>
</evidence>
<comment type="catalytic activity">
    <reaction evidence="45">
        <text>3-oxooctanoyl-[ACP] + NADPH + H(+) = (3R)-hydroxyoctanoyl-[ACP] + NADP(+)</text>
        <dbReference type="Rhea" id="RHEA:41840"/>
        <dbReference type="Rhea" id="RHEA-COMP:9633"/>
        <dbReference type="Rhea" id="RHEA-COMP:9634"/>
        <dbReference type="ChEBI" id="CHEBI:15378"/>
        <dbReference type="ChEBI" id="CHEBI:57783"/>
        <dbReference type="ChEBI" id="CHEBI:58349"/>
        <dbReference type="ChEBI" id="CHEBI:78460"/>
        <dbReference type="ChEBI" id="CHEBI:78461"/>
    </reaction>
    <physiologicalReaction direction="left-to-right" evidence="45">
        <dbReference type="Rhea" id="RHEA:41841"/>
    </physiologicalReaction>
</comment>
<comment type="catalytic activity">
    <reaction evidence="35">
        <text>3-oxohexanoyl-[ACP] + NADPH + H(+) = (3R)-hydroxyhexanoyl-[ACP] + NADP(+)</text>
        <dbReference type="Rhea" id="RHEA:41824"/>
        <dbReference type="Rhea" id="RHEA-COMP:9629"/>
        <dbReference type="Rhea" id="RHEA-COMP:9630"/>
        <dbReference type="ChEBI" id="CHEBI:15378"/>
        <dbReference type="ChEBI" id="CHEBI:57783"/>
        <dbReference type="ChEBI" id="CHEBI:58349"/>
        <dbReference type="ChEBI" id="CHEBI:78456"/>
        <dbReference type="ChEBI" id="CHEBI:78457"/>
    </reaction>
    <physiologicalReaction direction="left-to-right" evidence="35">
        <dbReference type="Rhea" id="RHEA:41825"/>
    </physiologicalReaction>
</comment>
<dbReference type="InterPro" id="IPR014043">
    <property type="entry name" value="Acyl_transferase_dom"/>
</dbReference>
<dbReference type="CDD" id="cd08955">
    <property type="entry name" value="KR_2_FAS_SDR_x"/>
    <property type="match status" value="2"/>
</dbReference>
<dbReference type="Pfam" id="PF00975">
    <property type="entry name" value="Thioesterase"/>
    <property type="match status" value="1"/>
</dbReference>
<dbReference type="InterPro" id="IPR013968">
    <property type="entry name" value="PKS_KR"/>
</dbReference>
<dbReference type="Pfam" id="PF00109">
    <property type="entry name" value="ketoacyl-synt"/>
    <property type="match status" value="2"/>
</dbReference>
<evidence type="ECO:0000256" key="1">
    <source>
        <dbReference type="ARBA" id="ARBA00005189"/>
    </source>
</evidence>
<feature type="region of interest" description="N-terminal hotdog fold" evidence="50">
    <location>
        <begin position="2417"/>
        <end position="2544"/>
    </location>
</feature>
<evidence type="ECO:0000256" key="46">
    <source>
        <dbReference type="ARBA" id="ARBA00049449"/>
    </source>
</evidence>
<comment type="catalytic activity">
    <reaction evidence="44">
        <text>3-oxohexadecanoyl-[ACP] + NADPH + H(+) = (3R)-hydroxyhexadecanoyl-[ACP] + NADP(+)</text>
        <dbReference type="Rhea" id="RHEA:41904"/>
        <dbReference type="Rhea" id="RHEA-COMP:9649"/>
        <dbReference type="Rhea" id="RHEA-COMP:9650"/>
        <dbReference type="ChEBI" id="CHEBI:15378"/>
        <dbReference type="ChEBI" id="CHEBI:57783"/>
        <dbReference type="ChEBI" id="CHEBI:58349"/>
        <dbReference type="ChEBI" id="CHEBI:78478"/>
        <dbReference type="ChEBI" id="CHEBI:78480"/>
    </reaction>
    <physiologicalReaction direction="left-to-right" evidence="44">
        <dbReference type="Rhea" id="RHEA:41905"/>
    </physiologicalReaction>
</comment>
<comment type="catalytic activity">
    <reaction evidence="22">
        <text>3-oxodecanoyl-[ACP] + NADPH + H(+) = (3R)-hydroxydecanoyl-[ACP] + NADP(+)</text>
        <dbReference type="Rhea" id="RHEA:41856"/>
        <dbReference type="Rhea" id="RHEA-COMP:9637"/>
        <dbReference type="Rhea" id="RHEA-COMP:9638"/>
        <dbReference type="ChEBI" id="CHEBI:15378"/>
        <dbReference type="ChEBI" id="CHEBI:57783"/>
        <dbReference type="ChEBI" id="CHEBI:58349"/>
        <dbReference type="ChEBI" id="CHEBI:78464"/>
        <dbReference type="ChEBI" id="CHEBI:78466"/>
    </reaction>
    <physiologicalReaction direction="left-to-right" evidence="22">
        <dbReference type="Rhea" id="RHEA:41857"/>
    </physiologicalReaction>
</comment>
<evidence type="ECO:0000256" key="18">
    <source>
        <dbReference type="ARBA" id="ARBA00023442"/>
    </source>
</evidence>
<feature type="active site" description="Proton donor; for dehydratase activity" evidence="50">
    <location>
        <position position="2619"/>
    </location>
</feature>
<keyword evidence="6" id="KW-0663">Pyridoxal phosphate</keyword>
<dbReference type="Gene3D" id="3.30.70.3290">
    <property type="match status" value="2"/>
</dbReference>
<comment type="catalytic activity">
    <reaction evidence="47">
        <text>(2E)-decenoyl-[ACP] + NADPH + H(+) = decanoyl-[ACP] + NADP(+)</text>
        <dbReference type="Rhea" id="RHEA:41864"/>
        <dbReference type="Rhea" id="RHEA-COMP:9639"/>
        <dbReference type="Rhea" id="RHEA-COMP:9640"/>
        <dbReference type="ChEBI" id="CHEBI:15378"/>
        <dbReference type="ChEBI" id="CHEBI:57783"/>
        <dbReference type="ChEBI" id="CHEBI:58349"/>
        <dbReference type="ChEBI" id="CHEBI:78467"/>
        <dbReference type="ChEBI" id="CHEBI:78468"/>
    </reaction>
    <physiologicalReaction direction="left-to-right" evidence="47">
        <dbReference type="Rhea" id="RHEA:41865"/>
    </physiologicalReaction>
</comment>
<evidence type="ECO:0000256" key="13">
    <source>
        <dbReference type="ARBA" id="ARBA00023394"/>
    </source>
</evidence>
<dbReference type="InterPro" id="IPR049551">
    <property type="entry name" value="PKS_DH_C"/>
</dbReference>
<dbReference type="Pfam" id="PF21089">
    <property type="entry name" value="PKS_DH_N"/>
    <property type="match status" value="1"/>
</dbReference>
<evidence type="ECO:0000256" key="42">
    <source>
        <dbReference type="ARBA" id="ARBA00049171"/>
    </source>
</evidence>
<dbReference type="Pfam" id="PF16197">
    <property type="entry name" value="KAsynt_C_assoc"/>
    <property type="match status" value="1"/>
</dbReference>
<dbReference type="SMART" id="SM00822">
    <property type="entry name" value="PKS_KR"/>
    <property type="match status" value="2"/>
</dbReference>
<comment type="catalytic activity">
    <reaction evidence="24">
        <text>(2E)-butenoyl-[ACP] + NADPH + H(+) = butanoyl-[ACP] + NADP(+)</text>
        <dbReference type="Rhea" id="RHEA:41812"/>
        <dbReference type="Rhea" id="RHEA-COMP:9627"/>
        <dbReference type="Rhea" id="RHEA-COMP:9628"/>
        <dbReference type="ChEBI" id="CHEBI:15378"/>
        <dbReference type="ChEBI" id="CHEBI:57783"/>
        <dbReference type="ChEBI" id="CHEBI:58349"/>
        <dbReference type="ChEBI" id="CHEBI:78453"/>
        <dbReference type="ChEBI" id="CHEBI:78454"/>
    </reaction>
    <physiologicalReaction direction="left-to-right" evidence="24">
        <dbReference type="Rhea" id="RHEA:41813"/>
    </physiologicalReaction>
</comment>
<dbReference type="InterPro" id="IPR016039">
    <property type="entry name" value="Thiolase-like"/>
</dbReference>
<dbReference type="Pfam" id="PF14765">
    <property type="entry name" value="PS-DH"/>
    <property type="match status" value="1"/>
</dbReference>
<comment type="catalytic activity">
    <reaction evidence="25">
        <text>dodecanoyl-[ACP] + malonyl-[ACP] + H(+) = 3-oxotetradecanoyl-[ACP] + holo-[ACP] + CO2</text>
        <dbReference type="Rhea" id="RHEA:41884"/>
        <dbReference type="Rhea" id="RHEA-COMP:9623"/>
        <dbReference type="Rhea" id="RHEA-COMP:9644"/>
        <dbReference type="Rhea" id="RHEA-COMP:9645"/>
        <dbReference type="Rhea" id="RHEA-COMP:9685"/>
        <dbReference type="ChEBI" id="CHEBI:15378"/>
        <dbReference type="ChEBI" id="CHEBI:16526"/>
        <dbReference type="ChEBI" id="CHEBI:64479"/>
        <dbReference type="ChEBI" id="CHEBI:65264"/>
        <dbReference type="ChEBI" id="CHEBI:78449"/>
        <dbReference type="ChEBI" id="CHEBI:78473"/>
    </reaction>
    <physiologicalReaction direction="left-to-right" evidence="25">
        <dbReference type="Rhea" id="RHEA:41885"/>
    </physiologicalReaction>
</comment>
<reference evidence="54 55" key="1">
    <citation type="submission" date="2020-04" db="EMBL/GenBank/DDBJ databases">
        <title>Draft genome of Pyxidicoccus fallax type strain.</title>
        <authorList>
            <person name="Whitworth D.E."/>
        </authorList>
    </citation>
    <scope>NUCLEOTIDE SEQUENCE [LARGE SCALE GENOMIC DNA]</scope>
    <source>
        <strain evidence="54 55">DSM 14698</strain>
    </source>
</reference>
<feature type="region of interest" description="C-terminal hotdog fold" evidence="50">
    <location>
        <begin position="2559"/>
        <end position="2703"/>
    </location>
</feature>
<proteinExistence type="predicted"/>
<dbReference type="InterPro" id="IPR020807">
    <property type="entry name" value="PKS_DH"/>
</dbReference>
<dbReference type="SUPFAM" id="SSF47336">
    <property type="entry name" value="ACP-like"/>
    <property type="match status" value="1"/>
</dbReference>
<dbReference type="SUPFAM" id="SSF53901">
    <property type="entry name" value="Thiolase-like"/>
    <property type="match status" value="2"/>
</dbReference>
<dbReference type="Pfam" id="PF00550">
    <property type="entry name" value="PP-binding"/>
    <property type="match status" value="2"/>
</dbReference>
<evidence type="ECO:0000256" key="34">
    <source>
        <dbReference type="ARBA" id="ARBA00048506"/>
    </source>
</evidence>
<dbReference type="SUPFAM" id="SSF53474">
    <property type="entry name" value="alpha/beta-Hydrolases"/>
    <property type="match status" value="1"/>
</dbReference>
<comment type="function">
    <text evidence="18">Fatty acid synthetase is a multifunctional enzyme that catalyzes the de novo biosynthesis of long-chain saturated fatty acids starting from acetyl-CoA and malonyl-CoA in the presence of NADPH. This multifunctional protein contains 7 catalytic activities and a site for the binding of the prosthetic group 4'-phosphopantetheine of the acyl carrier protein ([ACP]) domain.</text>
</comment>
<evidence type="ECO:0000256" key="6">
    <source>
        <dbReference type="ARBA" id="ARBA00022898"/>
    </source>
</evidence>
<evidence type="ECO:0000256" key="21">
    <source>
        <dbReference type="ARBA" id="ARBA00047400"/>
    </source>
</evidence>
<evidence type="ECO:0000256" key="41">
    <source>
        <dbReference type="ARBA" id="ARBA00049109"/>
    </source>
</evidence>
<dbReference type="Pfam" id="PF22621">
    <property type="entry name" value="CurL-like_PKS_C"/>
    <property type="match status" value="1"/>
</dbReference>
<comment type="catalytic activity">
    <reaction evidence="12">
        <text>(3R)-hydroxydecanoyl-[ACP] = (2E)-decenoyl-[ACP] + H2O</text>
        <dbReference type="Rhea" id="RHEA:41860"/>
        <dbReference type="Rhea" id="RHEA-COMP:9638"/>
        <dbReference type="Rhea" id="RHEA-COMP:9639"/>
        <dbReference type="ChEBI" id="CHEBI:15377"/>
        <dbReference type="ChEBI" id="CHEBI:78466"/>
        <dbReference type="ChEBI" id="CHEBI:78467"/>
    </reaction>
    <physiologicalReaction direction="left-to-right" evidence="12">
        <dbReference type="Rhea" id="RHEA:41861"/>
    </physiologicalReaction>
</comment>
<evidence type="ECO:0000256" key="33">
    <source>
        <dbReference type="ARBA" id="ARBA00048420"/>
    </source>
</evidence>
<evidence type="ECO:0000256" key="7">
    <source>
        <dbReference type="ARBA" id="ARBA00023239"/>
    </source>
</evidence>
<evidence type="ECO:0000256" key="3">
    <source>
        <dbReference type="ARBA" id="ARBA00022553"/>
    </source>
</evidence>
<comment type="catalytic activity">
    <reaction evidence="27">
        <text>(2E)-hexenoyl-[ACP] + NADPH + H(+) = hexanoyl-[ACP] + NADP(+)</text>
        <dbReference type="Rhea" id="RHEA:41832"/>
        <dbReference type="Rhea" id="RHEA-COMP:9631"/>
        <dbReference type="Rhea" id="RHEA-COMP:9632"/>
        <dbReference type="ChEBI" id="CHEBI:15378"/>
        <dbReference type="ChEBI" id="CHEBI:57783"/>
        <dbReference type="ChEBI" id="CHEBI:58349"/>
        <dbReference type="ChEBI" id="CHEBI:78458"/>
        <dbReference type="ChEBI" id="CHEBI:78459"/>
    </reaction>
    <physiologicalReaction direction="left-to-right" evidence="27">
        <dbReference type="Rhea" id="RHEA:41833"/>
    </physiologicalReaction>
</comment>
<evidence type="ECO:0000256" key="20">
    <source>
        <dbReference type="ARBA" id="ARBA00047394"/>
    </source>
</evidence>
<dbReference type="PROSITE" id="PS50075">
    <property type="entry name" value="CARRIER"/>
    <property type="match status" value="2"/>
</dbReference>
<evidence type="ECO:0000256" key="35">
    <source>
        <dbReference type="ARBA" id="ARBA00048571"/>
    </source>
</evidence>
<comment type="catalytic activity">
    <reaction evidence="23">
        <text>tetradecanoyl-[ACP] + malonyl-[ACP] + H(+) = 3-oxohexadecanoyl-[ACP] + holo-[ACP] + CO2</text>
        <dbReference type="Rhea" id="RHEA:41900"/>
        <dbReference type="Rhea" id="RHEA-COMP:9623"/>
        <dbReference type="Rhea" id="RHEA-COMP:9648"/>
        <dbReference type="Rhea" id="RHEA-COMP:9649"/>
        <dbReference type="Rhea" id="RHEA-COMP:9685"/>
        <dbReference type="ChEBI" id="CHEBI:15378"/>
        <dbReference type="ChEBI" id="CHEBI:16526"/>
        <dbReference type="ChEBI" id="CHEBI:64479"/>
        <dbReference type="ChEBI" id="CHEBI:78449"/>
        <dbReference type="ChEBI" id="CHEBI:78477"/>
        <dbReference type="ChEBI" id="CHEBI:78478"/>
    </reaction>
    <physiologicalReaction direction="left-to-right" evidence="23">
        <dbReference type="Rhea" id="RHEA:41901"/>
    </physiologicalReaction>
</comment>
<comment type="catalytic activity">
    <reaction evidence="37">
        <text>holo-[ACP] + acetyl-CoA = acetyl-[ACP] + CoA</text>
        <dbReference type="Rhea" id="RHEA:41788"/>
        <dbReference type="Rhea" id="RHEA-COMP:9621"/>
        <dbReference type="Rhea" id="RHEA-COMP:9685"/>
        <dbReference type="ChEBI" id="CHEBI:57287"/>
        <dbReference type="ChEBI" id="CHEBI:57288"/>
        <dbReference type="ChEBI" id="CHEBI:64479"/>
        <dbReference type="ChEBI" id="CHEBI:78446"/>
        <dbReference type="EC" id="2.3.1.38"/>
    </reaction>
    <physiologicalReaction direction="left-to-right" evidence="37">
        <dbReference type="Rhea" id="RHEA:41789"/>
    </physiologicalReaction>
</comment>
<comment type="catalytic activity">
    <reaction evidence="15">
        <text>(3R)-hydroxyoctadecanoyl-[ACP] = (2E)-octadecenoyl-[ACP] + H2O</text>
        <dbReference type="Rhea" id="RHEA:41924"/>
        <dbReference type="Rhea" id="RHEA-COMP:9654"/>
        <dbReference type="Rhea" id="RHEA-COMP:9655"/>
        <dbReference type="ChEBI" id="CHEBI:15377"/>
        <dbReference type="ChEBI" id="CHEBI:78488"/>
        <dbReference type="ChEBI" id="CHEBI:78489"/>
    </reaction>
    <physiologicalReaction direction="left-to-right" evidence="15">
        <dbReference type="Rhea" id="RHEA:41925"/>
    </physiologicalReaction>
</comment>
<gene>
    <name evidence="54" type="ORF">HG543_16250</name>
</gene>
<evidence type="ECO:0000256" key="45">
    <source>
        <dbReference type="ARBA" id="ARBA00049422"/>
    </source>
</evidence>
<dbReference type="InterPro" id="IPR014031">
    <property type="entry name" value="Ketoacyl_synth_C"/>
</dbReference>
<evidence type="ECO:0000256" key="40">
    <source>
        <dbReference type="ARBA" id="ARBA00049019"/>
    </source>
</evidence>
<comment type="pathway">
    <text evidence="1">Lipid metabolism.</text>
</comment>
<evidence type="ECO:0000256" key="17">
    <source>
        <dbReference type="ARBA" id="ARBA00023402"/>
    </source>
</evidence>
<feature type="domain" description="Carrier" evidence="51">
    <location>
        <begin position="3521"/>
        <end position="3598"/>
    </location>
</feature>
<dbReference type="EMBL" id="JABBJJ010000066">
    <property type="protein sequence ID" value="NMO16394.1"/>
    <property type="molecule type" value="Genomic_DNA"/>
</dbReference>
<dbReference type="InterPro" id="IPR032821">
    <property type="entry name" value="PKS_assoc"/>
</dbReference>
<dbReference type="InterPro" id="IPR001227">
    <property type="entry name" value="Ac_transferase_dom_sf"/>
</dbReference>
<dbReference type="Pfam" id="PF08659">
    <property type="entry name" value="KR"/>
    <property type="match status" value="2"/>
</dbReference>
<dbReference type="Gene3D" id="3.40.366.10">
    <property type="entry name" value="Malonyl-Coenzyme A Acyl Carrier Protein, domain 2"/>
    <property type="match status" value="2"/>
</dbReference>
<name>A0A848LDA9_9BACT</name>
<dbReference type="PROSITE" id="PS00606">
    <property type="entry name" value="KS3_1"/>
    <property type="match status" value="1"/>
</dbReference>
<evidence type="ECO:0000256" key="38">
    <source>
        <dbReference type="ARBA" id="ARBA00048704"/>
    </source>
</evidence>
<keyword evidence="8" id="KW-0511">Multifunctional enzyme</keyword>
<dbReference type="InterPro" id="IPR042104">
    <property type="entry name" value="PKS_dehydratase_sf"/>
</dbReference>
<evidence type="ECO:0000256" key="48">
    <source>
        <dbReference type="ARBA" id="ARBA00049533"/>
    </source>
</evidence>
<evidence type="ECO:0000256" key="30">
    <source>
        <dbReference type="ARBA" id="ARBA00048051"/>
    </source>
</evidence>
<comment type="caution">
    <text evidence="54">The sequence shown here is derived from an EMBL/GenBank/DDBJ whole genome shotgun (WGS) entry which is preliminary data.</text>
</comment>
<evidence type="ECO:0000256" key="5">
    <source>
        <dbReference type="ARBA" id="ARBA00022799"/>
    </source>
</evidence>
<dbReference type="SMART" id="SM00826">
    <property type="entry name" value="PKS_DH"/>
    <property type="match status" value="1"/>
</dbReference>
<comment type="catalytic activity">
    <reaction evidence="29">
        <text>acetyl-[ACP] + malonyl-[ACP] + H(+) = 3-oxobutanoyl-[ACP] + holo-[ACP] + CO2</text>
        <dbReference type="Rhea" id="RHEA:41800"/>
        <dbReference type="Rhea" id="RHEA-COMP:9621"/>
        <dbReference type="Rhea" id="RHEA-COMP:9623"/>
        <dbReference type="Rhea" id="RHEA-COMP:9625"/>
        <dbReference type="Rhea" id="RHEA-COMP:9685"/>
        <dbReference type="ChEBI" id="CHEBI:15378"/>
        <dbReference type="ChEBI" id="CHEBI:16526"/>
        <dbReference type="ChEBI" id="CHEBI:64479"/>
        <dbReference type="ChEBI" id="CHEBI:78446"/>
        <dbReference type="ChEBI" id="CHEBI:78449"/>
        <dbReference type="ChEBI" id="CHEBI:78450"/>
    </reaction>
    <physiologicalReaction direction="left-to-right" evidence="29">
        <dbReference type="Rhea" id="RHEA:41801"/>
    </physiologicalReaction>
</comment>
<evidence type="ECO:0000256" key="47">
    <source>
        <dbReference type="ARBA" id="ARBA00049521"/>
    </source>
</evidence>
<dbReference type="Gene3D" id="1.10.1200.10">
    <property type="entry name" value="ACP-like"/>
    <property type="match status" value="2"/>
</dbReference>
<comment type="catalytic activity">
    <reaction evidence="14">
        <text>(3R)-hydroxytetradecanoyl-[ACP] = (2E)-tetradecenoyl-[ACP] + H2O</text>
        <dbReference type="Rhea" id="RHEA:41892"/>
        <dbReference type="Rhea" id="RHEA-COMP:9646"/>
        <dbReference type="Rhea" id="RHEA-COMP:9647"/>
        <dbReference type="ChEBI" id="CHEBI:15377"/>
        <dbReference type="ChEBI" id="CHEBI:78474"/>
        <dbReference type="ChEBI" id="CHEBI:78475"/>
    </reaction>
    <physiologicalReaction direction="left-to-right" evidence="14">
        <dbReference type="Rhea" id="RHEA:41893"/>
    </physiologicalReaction>
</comment>
<dbReference type="InterPro" id="IPR016035">
    <property type="entry name" value="Acyl_Trfase/lysoPLipase"/>
</dbReference>
<dbReference type="SMART" id="SM00823">
    <property type="entry name" value="PKS_PP"/>
    <property type="match status" value="2"/>
</dbReference>
<comment type="function">
    <text evidence="49">Involved in production of the polyketide antibiotic thailandamide.</text>
</comment>
<evidence type="ECO:0000256" key="23">
    <source>
        <dbReference type="ARBA" id="ARBA00047451"/>
    </source>
</evidence>
<dbReference type="GO" id="GO:0006633">
    <property type="term" value="P:fatty acid biosynthetic process"/>
    <property type="evidence" value="ECO:0007669"/>
    <property type="project" value="InterPro"/>
</dbReference>
<sequence>MTTQRETMLLERLREAAQVLRETRAELDTLEQEQTEPIAIVGMGCRFPGGANTPESFWELLDSGRDAVTSLEPRWSLVGVQPGDDMPRWAGLLTEPVDRFDAAFFGISPREARPLDPQHRLLLEVTWEALEHARVPPMSLDGSRTGVFVGANSSEYLFSTVGPQPREERDAYSTTGNMLSVAAGRLAYTLGLRGACLTVDTACSSSLVAVHLACRSLRSRESDLALAAGVNILLSPDSMDAMARTQALSPDGRCRTFDASANGYVRGEGCGVVVLKRLSDAQRDGDPILALIRGSAINQDGRSTGLTAPNVLAQEALVREALKNARAEASDIGYVETHGTGTSLGDPIEVEALRAVLGPVRADGSHCVLGALKTNIGHLEGAAGVAGVIKAVLSLRNERIPRNLNFRTLNPRIRLEGTALALATENQPWPRTERPRLAGVSSFGISGTNAHVVLEEAPAAPAMAAAPGRSAELLVLSGKSAAALDAQAAKLRAHLDAHPEQGLSDVAFSLATTRSTMEHRLTLVSGSREELLKALDVAAQGQTPARAVRGRAASSVAPKVVFVFPGQGSQWLGMGRKLLAEEPVFREALEACDKAIQAEAGWSLLAELQAEEAASNLGRIDVVQPALFAMSVALTALWRAWGVEPDAVVGHSMGEVAAAHVAGALSLEDAVAIICRRSRLMRRLSGQGEMAVVELSHSDAEAALAGYEGRLSVAVSNSPRSTVIAGEPAALAEVLAALEAKKVFCRRVKVDVASHSPQVEPLRDDLLAALSALQPRQVAIPMRSTVTGARVAGPELLAGYWADNLRQPVRFATTVQALLEEGHGLFVEMSPHPVLVPVMEEMLQSAEKPGAAVGSLRRGQPERPAMLESLGALWVQGRALDWKKLFPETCQRVPLPTYPWQRERYWLEPRPGQARPAAVTAADWYYRIEWPEVARADASPTSDGHWLVLTDAGTDGTSVAAALRSRGQSCTVMQAPEGIEAVTEQANRAVEGHADLRGVVYLGGLDARVEDSASPGEIESVTQKAVAPVVGLLKAFASRPEQPRLWVVTRGGCAVGSETAVSPTQAALWGMGRVAALEHPNSWGGLIDLDPAGNPADVDSVVTELLAPDSEDQLAFRGGRRHAARLVRRPPEKEAAPVSLSAEGSYLVTGGLGAVGLLVARWLVERGARHLVLTSRNGLPERATWSEEQPADVRARITAIQALEEQGARVTVKAVDAADVDAMTALISEMDPALRGVVHAAGIGPAIPMLETGERELESVLRSKVTGGWLLHRLVREKSLDLFVLFSSGAAVWGGYGQGAYAAANAFVDGLAYHRRAQSLPAMSIAWGLWADGGMASAEFRERMDEIGVLPMSTANALTALEQLWATGAVQRTVTRMDWTRFAPVYAARGRRNLLNTLASAESGASTSASAAPAEKVERSFRGMSVAEARVALQELVRGSVAGVLGFTDPNELDVGRGFQAQGLDSLMAVQIRNRLQQSLGVSLSSTLAFDHPTVDRLVKHLVTDVLHLEDRVEVQTSRTVAHEEPIAIVGASCRLPGGAEDLESFWRLMTSGAIVTDEAPAERWKKEDWYDPDPEASGRTYMNKGGFLREVPGLDAAFFRISPREAIALDPQHRLLLEVSWEALEHAGLDPTKLRESQTGVFAGVGPNEYAWRLRDDSHGLYGATGNLGSVAAGRLSFFLGLHGPAFVVDTACSSSLVAFHTGCLSLRMGECEQALVAGVNGLFSPEAFVAASRMRVLAPDGKCKTFSAEADGFVRAEGCVVMVLKRLSDAQRDGDRILAVIRGTAINHDGPASGLTVPSGPAQQAVERTALAQAGVPPAEVDFVECHGTGTVLGDPIEVQALGAVYGQGRPSDRPLWLGAVKANVGHLEAAAGMTGLLKTVLALGHEQIPPQPAFGELNPHVPWEALPVAIPRQAVPWPKGGRPRRAGVSAFGLSGTNAHVIVEEAPAPQPVPSAPERSAELFVLSANSQGALEAQAARLAAHVEANPEQGLGDVAFNLATTRAAMEQRLAVVASSREGLREALESAAKGQMLAGAVQGRLPSGSVPKVVFVFPGQGSQWLGMGRKLLAEEPAFREALEACDKAIQAEAGWSLLKELAADEATSQLGRIDVVQPVLFAVEVALAALWRAWGVEPDAVVGHSMGEVAAAYVAGALSLEDAVAIICRRSVLLRRISGQGEMAVVELSRPEAEAALSGYEDRLSVAVSNSPRSTVIAGDPKALAEVLAALEAKQVFCRRVKVDVASHSPQVEPLREDLLAALSKLSPKKATVAMRSTVTGELVKGEELLANYWTDNLRQPVRFADAVQELLKGGHGLFIEMSPHPILTTSVEEMRRASERDGAVVGSLRRGQEERGALLEALGALWTQGYPVAWERQFPAGGRRVALPTYAWQRERYWIETPDEAPVRGGRRAHAGGHPLLGEGVAVSTQAGTRLWETTVEPKRLPWLGDHRVQGAVIFPGTGYLEMALSSGAEALGDGPIEVTHAVFAEALAFPGDAPVPVQVVTTEEQPGRLRFQVASQVPGSDAMSFRVHARAAVRRVQDAEAPETLDVEALRARLGASIPAATIYAALSEPGLGFGPAFQGLTELWPGEGEALGRVRLPEAAGSAAAYRIHPALLDACFQAMGGAVAATTEKTPWVLAEVGALRLWKRPSGELWSHARLSPGPQVPDRRSVDVRIVDGTGAVVAEITGLVVQRLAQTATRREDDDKYLELVWEPSAIPAAKAKAGRWLLLGSGGGLGVSLRGALEAAGHAVVHQTGDLKLAEAFDGKAPTAVVHLGSLDVGSGLDVGTVEAGLVRGYDSVLATVHALAAMGASNAPRLWLVTRGAQAVSAGEVSVTQSPLLGLARTIGAEHAELRCARVDLDPARPEEEVEGLVAELLGDDAEEEIAFRAGTRHVARIIHKPLEETAREQLAPAGNQPFRLENDAPGELDHLVLRATERRAPARGEVELAVEAAGLDAVDVRKETVARGGGFAGRVVAVGEGVEALAVGQEVVAVAPFSLGTHVTVDARRVAPRPATLSAAQAAAQTSAFLTAWYGLVHLGHLRAGERVLIHAASGGAALAAVQVARHLGAEVLATAATDAWRAWLREQGVMKVMDANAPDLAEQVLAATQGEGADIVLSGGATGASLPALAADGRFIALGATPSLSPALLEKGSTFSTVDLGGLAERRPSRFAALLKEVSELLAQGVLRPLPEESFPISRAADAFRKLEQGHLVEQVALTLDDASAQVLVPARPRVPIRADGSYLVTGGLGGLGLSLAGWLVEQGAGHLVLVGRSGAESPAQQAAVAALREKGARVTVARADVAERAQVERVLAEVAASGLPLRGIIHAAVVLDDGLLAQQTPARMRTVMAPKVLGSLHLHELTLGTPLDFFVMYASAAGFMGSPGQGNYAAANAFQDALAHHRRAKGLPALSIDWGAFSDVGQAAAQENRGARFASRGIRSMTPAEGLSALGRLIEADRTQTAVLPIDVPKWVEFYPALTSSRVLSRLLAARRAGASRRAGDPAVLQRLAAAEPEARVELLHDVLRAQVARVLRLPEARVDVDAPLRSLGMDSLMGLELRNRIEATLDVATPAALGWSYPTVRAITRWLLDEAGLVKVDANGEPEAKGKSFVHVIRPRPVVKPRARLFCFHGVGGSPEAFRAWAERPEWGDVEVVALWHDRSLASEEAPGRRYVQEAAALIQGLSDVPYALVGMSLGVRYVMGAAVELATRSGAPDPLALFMVGGSVALLQSADDTIVGELAAKLFMRNVAGYARPAEQIHSDGRADRSIADTMGLVPAGSAEPHSKVTAPIVAIASPDDSLVSLQHVQALEQHTSGRFRLHLLSGDHDFIVERNAEIMQLVDTHLHELLAMRMVPAGAEAAVSGLSHSHRMSQP</sequence>
<keyword evidence="7" id="KW-0456">Lyase</keyword>
<feature type="domain" description="Ketosynthase family 3 (KS3)" evidence="52">
    <location>
        <begin position="1524"/>
        <end position="1947"/>
    </location>
</feature>
<comment type="catalytic activity">
    <reaction evidence="46">
        <text>butanoyl-[ACP] + malonyl-[ACP] + H(+) = 3-oxohexanoyl-[ACP] + holo-[ACP] + CO2</text>
        <dbReference type="Rhea" id="RHEA:41820"/>
        <dbReference type="Rhea" id="RHEA-COMP:9623"/>
        <dbReference type="Rhea" id="RHEA-COMP:9628"/>
        <dbReference type="Rhea" id="RHEA-COMP:9629"/>
        <dbReference type="Rhea" id="RHEA-COMP:9685"/>
        <dbReference type="ChEBI" id="CHEBI:15378"/>
        <dbReference type="ChEBI" id="CHEBI:16526"/>
        <dbReference type="ChEBI" id="CHEBI:64479"/>
        <dbReference type="ChEBI" id="CHEBI:78449"/>
        <dbReference type="ChEBI" id="CHEBI:78454"/>
        <dbReference type="ChEBI" id="CHEBI:78456"/>
    </reaction>
    <physiologicalReaction direction="left-to-right" evidence="46">
        <dbReference type="Rhea" id="RHEA:41821"/>
    </physiologicalReaction>
</comment>
<dbReference type="Pfam" id="PF00698">
    <property type="entry name" value="Acyl_transf_1"/>
    <property type="match status" value="2"/>
</dbReference>
<comment type="catalytic activity">
    <reaction evidence="30">
        <text>hexadecanoyl-[ACP] + malonyl-[ACP] + H(+) = 3-oxooctadecanoyl-[ACP] + holo-[ACP] + CO2</text>
        <dbReference type="Rhea" id="RHEA:41916"/>
        <dbReference type="Rhea" id="RHEA-COMP:9623"/>
        <dbReference type="Rhea" id="RHEA-COMP:9652"/>
        <dbReference type="Rhea" id="RHEA-COMP:9653"/>
        <dbReference type="Rhea" id="RHEA-COMP:9685"/>
        <dbReference type="ChEBI" id="CHEBI:15378"/>
        <dbReference type="ChEBI" id="CHEBI:16526"/>
        <dbReference type="ChEBI" id="CHEBI:64479"/>
        <dbReference type="ChEBI" id="CHEBI:78449"/>
        <dbReference type="ChEBI" id="CHEBI:78483"/>
        <dbReference type="ChEBI" id="CHEBI:78487"/>
    </reaction>
    <physiologicalReaction direction="left-to-right" evidence="30">
        <dbReference type="Rhea" id="RHEA:41917"/>
    </physiologicalReaction>
</comment>
<dbReference type="SUPFAM" id="SSF50129">
    <property type="entry name" value="GroES-like"/>
    <property type="match status" value="1"/>
</dbReference>
<evidence type="ECO:0000259" key="53">
    <source>
        <dbReference type="PROSITE" id="PS52019"/>
    </source>
</evidence>
<dbReference type="Gene3D" id="3.90.180.10">
    <property type="entry name" value="Medium-chain alcohol dehydrogenases, catalytic domain"/>
    <property type="match status" value="1"/>
</dbReference>
<comment type="catalytic activity">
    <reaction evidence="17">
        <text>(3R)-hydroxybutanoyl-[ACP] = (2E)-butenoyl-[ACP] + H2O</text>
        <dbReference type="Rhea" id="RHEA:41808"/>
        <dbReference type="Rhea" id="RHEA-COMP:9626"/>
        <dbReference type="Rhea" id="RHEA-COMP:9627"/>
        <dbReference type="ChEBI" id="CHEBI:15377"/>
        <dbReference type="ChEBI" id="CHEBI:78451"/>
        <dbReference type="ChEBI" id="CHEBI:78453"/>
    </reaction>
    <physiologicalReaction direction="left-to-right" evidence="17">
        <dbReference type="Rhea" id="RHEA:41809"/>
    </physiologicalReaction>
</comment>
<evidence type="ECO:0000256" key="9">
    <source>
        <dbReference type="ARBA" id="ARBA00023332"/>
    </source>
</evidence>
<evidence type="ECO:0000256" key="12">
    <source>
        <dbReference type="ARBA" id="ARBA00023388"/>
    </source>
</evidence>
<evidence type="ECO:0000256" key="14">
    <source>
        <dbReference type="ARBA" id="ARBA00023398"/>
    </source>
</evidence>
<dbReference type="InterPro" id="IPR014030">
    <property type="entry name" value="Ketoacyl_synth_N"/>
</dbReference>
<comment type="catalytic activity">
    <reaction evidence="11">
        <text>(3R)-hydroxyhexanoyl-[ACP] = (2E)-hexenoyl-[ACP] + H2O</text>
        <dbReference type="Rhea" id="RHEA:41828"/>
        <dbReference type="Rhea" id="RHEA-COMP:9630"/>
        <dbReference type="Rhea" id="RHEA-COMP:9631"/>
        <dbReference type="ChEBI" id="CHEBI:15377"/>
        <dbReference type="ChEBI" id="CHEBI:78457"/>
        <dbReference type="ChEBI" id="CHEBI:78458"/>
    </reaction>
    <physiologicalReaction direction="left-to-right" evidence="11">
        <dbReference type="Rhea" id="RHEA:41829"/>
    </physiologicalReaction>
</comment>
<dbReference type="Pfam" id="PF13602">
    <property type="entry name" value="ADH_zinc_N_2"/>
    <property type="match status" value="1"/>
</dbReference>
<dbReference type="SMART" id="SM00829">
    <property type="entry name" value="PKS_ER"/>
    <property type="match status" value="1"/>
</dbReference>
<evidence type="ECO:0000256" key="2">
    <source>
        <dbReference type="ARBA" id="ARBA00022450"/>
    </source>
</evidence>
<dbReference type="SMART" id="SM01294">
    <property type="entry name" value="PKS_PP_betabranch"/>
    <property type="match status" value="2"/>
</dbReference>
<comment type="catalytic activity">
    <reaction evidence="42">
        <text>(2E)-tetradecenoyl-[ACP] + NADPH + H(+) = tetradecanoyl-[ACP] + NADP(+)</text>
        <dbReference type="Rhea" id="RHEA:41896"/>
        <dbReference type="Rhea" id="RHEA-COMP:9647"/>
        <dbReference type="Rhea" id="RHEA-COMP:9648"/>
        <dbReference type="ChEBI" id="CHEBI:15378"/>
        <dbReference type="ChEBI" id="CHEBI:57783"/>
        <dbReference type="ChEBI" id="CHEBI:58349"/>
        <dbReference type="ChEBI" id="CHEBI:78475"/>
        <dbReference type="ChEBI" id="CHEBI:78477"/>
    </reaction>
    <physiologicalReaction direction="left-to-right" evidence="42">
        <dbReference type="Rhea" id="RHEA:41897"/>
    </physiologicalReaction>
</comment>
<evidence type="ECO:0000256" key="39">
    <source>
        <dbReference type="ARBA" id="ARBA00048935"/>
    </source>
</evidence>
<dbReference type="PROSITE" id="PS52019">
    <property type="entry name" value="PKS_MFAS_DH"/>
    <property type="match status" value="1"/>
</dbReference>
<feature type="domain" description="Ketosynthase family 3 (KS3)" evidence="52">
    <location>
        <begin position="35"/>
        <end position="456"/>
    </location>
</feature>
<evidence type="ECO:0000256" key="37">
    <source>
        <dbReference type="ARBA" id="ARBA00048691"/>
    </source>
</evidence>
<dbReference type="InterPro" id="IPR029058">
    <property type="entry name" value="AB_hydrolase_fold"/>
</dbReference>
<dbReference type="Pfam" id="PF02801">
    <property type="entry name" value="Ketoacyl-synt_C"/>
    <property type="match status" value="2"/>
</dbReference>
<dbReference type="InterPro" id="IPR011032">
    <property type="entry name" value="GroES-like_sf"/>
</dbReference>
<dbReference type="GO" id="GO:0141148">
    <property type="term" value="F:enoyl-[acyl-carrier-protein] reductase (NADPH) activity"/>
    <property type="evidence" value="ECO:0007669"/>
    <property type="project" value="UniProtKB-EC"/>
</dbReference>
<evidence type="ECO:0000256" key="15">
    <source>
        <dbReference type="ARBA" id="ARBA00023399"/>
    </source>
</evidence>
<evidence type="ECO:0000256" key="32">
    <source>
        <dbReference type="ARBA" id="ARBA00048289"/>
    </source>
</evidence>
<comment type="catalytic activity">
    <reaction evidence="20">
        <text>hexanoyl-[ACP] + malonyl-[ACP] + H(+) = 3-oxooctanoyl-[ACP] + holo-[ACP] + CO2</text>
        <dbReference type="Rhea" id="RHEA:41836"/>
        <dbReference type="Rhea" id="RHEA-COMP:9623"/>
        <dbReference type="Rhea" id="RHEA-COMP:9632"/>
        <dbReference type="Rhea" id="RHEA-COMP:9633"/>
        <dbReference type="Rhea" id="RHEA-COMP:9685"/>
        <dbReference type="ChEBI" id="CHEBI:15378"/>
        <dbReference type="ChEBI" id="CHEBI:16526"/>
        <dbReference type="ChEBI" id="CHEBI:64479"/>
        <dbReference type="ChEBI" id="CHEBI:78449"/>
        <dbReference type="ChEBI" id="CHEBI:78459"/>
        <dbReference type="ChEBI" id="CHEBI:78460"/>
    </reaction>
    <physiologicalReaction direction="left-to-right" evidence="20">
        <dbReference type="Rhea" id="RHEA:41837"/>
    </physiologicalReaction>
</comment>
<dbReference type="InterPro" id="IPR049552">
    <property type="entry name" value="PKS_DH_N"/>
</dbReference>
<dbReference type="InterPro" id="IPR020843">
    <property type="entry name" value="ER"/>
</dbReference>
<keyword evidence="5" id="KW-0702">S-nitrosylation</keyword>
<dbReference type="FunFam" id="3.40.366.10:FF:000002">
    <property type="entry name" value="Probable polyketide synthase 2"/>
    <property type="match status" value="2"/>
</dbReference>
<evidence type="ECO:0000256" key="25">
    <source>
        <dbReference type="ARBA" id="ARBA00047578"/>
    </source>
</evidence>
<comment type="catalytic activity">
    <reaction evidence="28">
        <text>3-oxobutanoyl-[ACP] + NADPH + H(+) = (3R)-hydroxybutanoyl-[ACP] + NADP(+)</text>
        <dbReference type="Rhea" id="RHEA:41804"/>
        <dbReference type="Rhea" id="RHEA-COMP:9625"/>
        <dbReference type="Rhea" id="RHEA-COMP:9626"/>
        <dbReference type="ChEBI" id="CHEBI:15378"/>
        <dbReference type="ChEBI" id="CHEBI:57783"/>
        <dbReference type="ChEBI" id="CHEBI:58349"/>
        <dbReference type="ChEBI" id="CHEBI:78450"/>
        <dbReference type="ChEBI" id="CHEBI:78451"/>
    </reaction>
    <physiologicalReaction direction="left-to-right" evidence="28">
        <dbReference type="Rhea" id="RHEA:41805"/>
    </physiologicalReaction>
</comment>
<comment type="catalytic activity">
    <reaction evidence="48">
        <text>octanoyl-[ACP] + malonyl-[ACP] + H(+) = 3-oxodecanoyl-[ACP] + holo-[ACP] + CO2</text>
        <dbReference type="Rhea" id="RHEA:41852"/>
        <dbReference type="Rhea" id="RHEA-COMP:9623"/>
        <dbReference type="Rhea" id="RHEA-COMP:9636"/>
        <dbReference type="Rhea" id="RHEA-COMP:9637"/>
        <dbReference type="Rhea" id="RHEA-COMP:9685"/>
        <dbReference type="ChEBI" id="CHEBI:15378"/>
        <dbReference type="ChEBI" id="CHEBI:16526"/>
        <dbReference type="ChEBI" id="CHEBI:64479"/>
        <dbReference type="ChEBI" id="CHEBI:78449"/>
        <dbReference type="ChEBI" id="CHEBI:78463"/>
        <dbReference type="ChEBI" id="CHEBI:78464"/>
    </reaction>
    <physiologicalReaction direction="left-to-right" evidence="48">
        <dbReference type="Rhea" id="RHEA:41853"/>
    </physiologicalReaction>
</comment>
<dbReference type="InterPro" id="IPR020806">
    <property type="entry name" value="PKS_PP-bd"/>
</dbReference>
<comment type="catalytic activity">
    <reaction evidence="39">
        <text>3-oxotetradecanoyl-[ACP] + NADPH + H(+) = (3R)-hydroxytetradecanoyl-[ACP] + NADP(+)</text>
        <dbReference type="Rhea" id="RHEA:41888"/>
        <dbReference type="Rhea" id="RHEA-COMP:9645"/>
        <dbReference type="Rhea" id="RHEA-COMP:9646"/>
        <dbReference type="ChEBI" id="CHEBI:15378"/>
        <dbReference type="ChEBI" id="CHEBI:57783"/>
        <dbReference type="ChEBI" id="CHEBI:58349"/>
        <dbReference type="ChEBI" id="CHEBI:78473"/>
        <dbReference type="ChEBI" id="CHEBI:78474"/>
    </reaction>
    <physiologicalReaction direction="left-to-right" evidence="39">
        <dbReference type="Rhea" id="RHEA:41889"/>
    </physiologicalReaction>
</comment>
<keyword evidence="4" id="KW-0808">Transferase</keyword>
<dbReference type="SUPFAM" id="SSF52151">
    <property type="entry name" value="FabD/lysophospholipase-like"/>
    <property type="match status" value="2"/>
</dbReference>
<dbReference type="Proteomes" id="UP000518300">
    <property type="component" value="Unassembled WGS sequence"/>
</dbReference>
<dbReference type="GO" id="GO:0016297">
    <property type="term" value="F:fatty acyl-[ACP] hydrolase activity"/>
    <property type="evidence" value="ECO:0007669"/>
    <property type="project" value="UniProtKB-EC"/>
</dbReference>
<evidence type="ECO:0000256" key="4">
    <source>
        <dbReference type="ARBA" id="ARBA00022679"/>
    </source>
</evidence>
<dbReference type="GO" id="GO:0031177">
    <property type="term" value="F:phosphopantetheine binding"/>
    <property type="evidence" value="ECO:0007669"/>
    <property type="project" value="InterPro"/>
</dbReference>
<evidence type="ECO:0000256" key="24">
    <source>
        <dbReference type="ARBA" id="ARBA00047500"/>
    </source>
</evidence>
<dbReference type="Gene3D" id="3.40.50.720">
    <property type="entry name" value="NAD(P)-binding Rossmann-like Domain"/>
    <property type="match status" value="4"/>
</dbReference>
<evidence type="ECO:0000256" key="16">
    <source>
        <dbReference type="ARBA" id="ARBA00023401"/>
    </source>
</evidence>
<comment type="catalytic activity">
    <reaction evidence="38">
        <text>hexadecanoyl-[ACP] + H2O = hexadecanoate + holo-[ACP] + H(+)</text>
        <dbReference type="Rhea" id="RHEA:41932"/>
        <dbReference type="Rhea" id="RHEA-COMP:9652"/>
        <dbReference type="Rhea" id="RHEA-COMP:9685"/>
        <dbReference type="ChEBI" id="CHEBI:7896"/>
        <dbReference type="ChEBI" id="CHEBI:15377"/>
        <dbReference type="ChEBI" id="CHEBI:15378"/>
        <dbReference type="ChEBI" id="CHEBI:64479"/>
        <dbReference type="ChEBI" id="CHEBI:78483"/>
        <dbReference type="EC" id="3.1.2.14"/>
    </reaction>
    <physiologicalReaction direction="left-to-right" evidence="38">
        <dbReference type="Rhea" id="RHEA:41933"/>
    </physiologicalReaction>
</comment>
<dbReference type="SMART" id="SM00825">
    <property type="entry name" value="PKS_KS"/>
    <property type="match status" value="2"/>
</dbReference>
<dbReference type="GO" id="GO:0004313">
    <property type="term" value="F:[acyl-carrier-protein] S-acetyltransferase activity"/>
    <property type="evidence" value="ECO:0007669"/>
    <property type="project" value="UniProtKB-EC"/>
</dbReference>
<dbReference type="InterPro" id="IPR036736">
    <property type="entry name" value="ACP-like_sf"/>
</dbReference>
<dbReference type="PANTHER" id="PTHR43775:SF37">
    <property type="entry name" value="SI:DKEY-61P9.11"/>
    <property type="match status" value="1"/>
</dbReference>
<comment type="catalytic activity">
    <reaction evidence="21">
        <text>a (3R)-hydroxyacyl-[ACP] + NADP(+) = a 3-oxoacyl-[ACP] + NADPH + H(+)</text>
        <dbReference type="Rhea" id="RHEA:17397"/>
        <dbReference type="Rhea" id="RHEA-COMP:9916"/>
        <dbReference type="Rhea" id="RHEA-COMP:9945"/>
        <dbReference type="ChEBI" id="CHEBI:15378"/>
        <dbReference type="ChEBI" id="CHEBI:57783"/>
        <dbReference type="ChEBI" id="CHEBI:58349"/>
        <dbReference type="ChEBI" id="CHEBI:78776"/>
        <dbReference type="ChEBI" id="CHEBI:78827"/>
        <dbReference type="EC" id="1.1.1.100"/>
    </reaction>
    <physiologicalReaction direction="right-to-left" evidence="21">
        <dbReference type="Rhea" id="RHEA:17399"/>
    </physiologicalReaction>
</comment>
<dbReference type="PANTHER" id="PTHR43775">
    <property type="entry name" value="FATTY ACID SYNTHASE"/>
    <property type="match status" value="1"/>
</dbReference>
<dbReference type="InterPro" id="IPR018201">
    <property type="entry name" value="Ketoacyl_synth_AS"/>
</dbReference>
<dbReference type="RefSeq" id="WP_169345685.1">
    <property type="nucleotide sequence ID" value="NZ_JABBJJ010000066.1"/>
</dbReference>
<comment type="catalytic activity">
    <reaction evidence="43">
        <text>3-oxododecanoyl-[ACP] + NADPH + H(+) = (3R)-hydroxydodecanoyl-[ACP] + NADP(+)</text>
        <dbReference type="Rhea" id="RHEA:41872"/>
        <dbReference type="Rhea" id="RHEA-COMP:9641"/>
        <dbReference type="Rhea" id="RHEA-COMP:9642"/>
        <dbReference type="ChEBI" id="CHEBI:15378"/>
        <dbReference type="ChEBI" id="CHEBI:57783"/>
        <dbReference type="ChEBI" id="CHEBI:58349"/>
        <dbReference type="ChEBI" id="CHEBI:78469"/>
        <dbReference type="ChEBI" id="CHEBI:78470"/>
    </reaction>
    <physiologicalReaction direction="left-to-right" evidence="43">
        <dbReference type="Rhea" id="RHEA:41873"/>
    </physiologicalReaction>
</comment>
<dbReference type="SUPFAM" id="SSF51735">
    <property type="entry name" value="NAD(P)-binding Rossmann-fold domains"/>
    <property type="match status" value="5"/>
</dbReference>
<dbReference type="GO" id="GO:0004315">
    <property type="term" value="F:3-oxoacyl-[acyl-carrier-protein] synthase activity"/>
    <property type="evidence" value="ECO:0007669"/>
    <property type="project" value="UniProtKB-EC"/>
</dbReference>
<dbReference type="GO" id="GO:0004312">
    <property type="term" value="F:fatty acid synthase activity"/>
    <property type="evidence" value="ECO:0007669"/>
    <property type="project" value="TreeGrafter"/>
</dbReference>
<evidence type="ECO:0000256" key="19">
    <source>
        <dbReference type="ARBA" id="ARBA00047300"/>
    </source>
</evidence>
<dbReference type="GO" id="GO:0019171">
    <property type="term" value="F:(3R)-hydroxyacyl-[acyl-carrier-protein] dehydratase activity"/>
    <property type="evidence" value="ECO:0007669"/>
    <property type="project" value="UniProtKB-EC"/>
</dbReference>
<evidence type="ECO:0000256" key="36">
    <source>
        <dbReference type="ARBA" id="ARBA00048650"/>
    </source>
</evidence>
<feature type="active site" description="Proton acceptor; for dehydratase activity" evidence="50">
    <location>
        <position position="2450"/>
    </location>
</feature>
<dbReference type="SUPFAM" id="SSF55048">
    <property type="entry name" value="Probable ACP-binding domain of malonyl-CoA ACP transacylase"/>
    <property type="match status" value="2"/>
</dbReference>
<feature type="domain" description="Carrier" evidence="51">
    <location>
        <begin position="1428"/>
        <end position="1506"/>
    </location>
</feature>
<dbReference type="InterPro" id="IPR006162">
    <property type="entry name" value="Ppantetheine_attach_site"/>
</dbReference>
<evidence type="ECO:0000256" key="22">
    <source>
        <dbReference type="ARBA" id="ARBA00047440"/>
    </source>
</evidence>
<evidence type="ECO:0000256" key="43">
    <source>
        <dbReference type="ARBA" id="ARBA00049263"/>
    </source>
</evidence>
<evidence type="ECO:0000256" key="44">
    <source>
        <dbReference type="ARBA" id="ARBA00049414"/>
    </source>
</evidence>
<comment type="catalytic activity">
    <reaction evidence="31">
        <text>(2E)-dodecenoyl-[ACP] + NADPH + H(+) = dodecanoyl-[ACP] + NADP(+)</text>
        <dbReference type="Rhea" id="RHEA:41880"/>
        <dbReference type="Rhea" id="RHEA-COMP:9643"/>
        <dbReference type="Rhea" id="RHEA-COMP:9644"/>
        <dbReference type="ChEBI" id="CHEBI:15378"/>
        <dbReference type="ChEBI" id="CHEBI:57783"/>
        <dbReference type="ChEBI" id="CHEBI:58349"/>
        <dbReference type="ChEBI" id="CHEBI:65264"/>
        <dbReference type="ChEBI" id="CHEBI:78472"/>
    </reaction>
    <physiologicalReaction direction="left-to-right" evidence="31">
        <dbReference type="Rhea" id="RHEA:41881"/>
    </physiologicalReaction>
</comment>
<evidence type="ECO:0000256" key="29">
    <source>
        <dbReference type="ARBA" id="ARBA00047961"/>
    </source>
</evidence>
<dbReference type="InterPro" id="IPR016036">
    <property type="entry name" value="Malonyl_transacylase_ACP-bd"/>
</dbReference>
<comment type="catalytic activity">
    <reaction evidence="13">
        <text>a (3R)-hydroxyacyl-[ACP] = a (2E)-enoyl-[ACP] + H2O</text>
        <dbReference type="Rhea" id="RHEA:13097"/>
        <dbReference type="Rhea" id="RHEA-COMP:9925"/>
        <dbReference type="Rhea" id="RHEA-COMP:9945"/>
        <dbReference type="ChEBI" id="CHEBI:15377"/>
        <dbReference type="ChEBI" id="CHEBI:78784"/>
        <dbReference type="ChEBI" id="CHEBI:78827"/>
        <dbReference type="EC" id="4.2.1.59"/>
    </reaction>
    <physiologicalReaction direction="left-to-right" evidence="13">
        <dbReference type="Rhea" id="RHEA:13098"/>
    </physiologicalReaction>
</comment>
<dbReference type="InterPro" id="IPR036291">
    <property type="entry name" value="NAD(P)-bd_dom_sf"/>
</dbReference>
<evidence type="ECO:0000259" key="51">
    <source>
        <dbReference type="PROSITE" id="PS50075"/>
    </source>
</evidence>
<dbReference type="FunFam" id="3.40.47.10:FF:000019">
    <property type="entry name" value="Polyketide synthase type I"/>
    <property type="match status" value="2"/>
</dbReference>
<dbReference type="CDD" id="cd00833">
    <property type="entry name" value="PKS"/>
    <property type="match status" value="2"/>
</dbReference>
<comment type="catalytic activity">
    <reaction evidence="36">
        <text>a 2,3-saturated acyl-[ACP] + NADP(+) = a (2E)-enoyl-[ACP] + NADPH + H(+)</text>
        <dbReference type="Rhea" id="RHEA:22564"/>
        <dbReference type="Rhea" id="RHEA-COMP:9925"/>
        <dbReference type="Rhea" id="RHEA-COMP:9926"/>
        <dbReference type="ChEBI" id="CHEBI:15378"/>
        <dbReference type="ChEBI" id="CHEBI:57783"/>
        <dbReference type="ChEBI" id="CHEBI:58349"/>
        <dbReference type="ChEBI" id="CHEBI:78784"/>
        <dbReference type="ChEBI" id="CHEBI:78785"/>
        <dbReference type="EC" id="1.3.1.39"/>
    </reaction>
    <physiologicalReaction direction="right-to-left" evidence="36">
        <dbReference type="Rhea" id="RHEA:22566"/>
    </physiologicalReaction>
</comment>
<comment type="catalytic activity">
    <reaction evidence="40">
        <text>(2E)-octadecenoyl-[ACP] + NADPH + H(+) = octadecanoyl-[ACP] + NADP(+)</text>
        <dbReference type="Rhea" id="RHEA:41928"/>
        <dbReference type="Rhea" id="RHEA-COMP:9655"/>
        <dbReference type="Rhea" id="RHEA-COMP:9656"/>
        <dbReference type="ChEBI" id="CHEBI:15378"/>
        <dbReference type="ChEBI" id="CHEBI:57783"/>
        <dbReference type="ChEBI" id="CHEBI:58349"/>
        <dbReference type="ChEBI" id="CHEBI:78489"/>
        <dbReference type="ChEBI" id="CHEBI:78495"/>
    </reaction>
    <physiologicalReaction direction="left-to-right" evidence="40">
        <dbReference type="Rhea" id="RHEA:41929"/>
    </physiologicalReaction>
</comment>
<evidence type="ECO:0000256" key="27">
    <source>
        <dbReference type="ARBA" id="ARBA00047897"/>
    </source>
</evidence>
<comment type="catalytic activity">
    <reaction evidence="33">
        <text>(2E)-octenoyl-[ACP] + NADPH + H(+) = octanoyl-[ACP] + NADP(+)</text>
        <dbReference type="Rhea" id="RHEA:41848"/>
        <dbReference type="Rhea" id="RHEA-COMP:9635"/>
        <dbReference type="Rhea" id="RHEA-COMP:9636"/>
        <dbReference type="ChEBI" id="CHEBI:15378"/>
        <dbReference type="ChEBI" id="CHEBI:57783"/>
        <dbReference type="ChEBI" id="CHEBI:58349"/>
        <dbReference type="ChEBI" id="CHEBI:78462"/>
        <dbReference type="ChEBI" id="CHEBI:78463"/>
    </reaction>
    <physiologicalReaction direction="left-to-right" evidence="33">
        <dbReference type="Rhea" id="RHEA:41849"/>
    </physiologicalReaction>
</comment>
<dbReference type="InterPro" id="IPR050091">
    <property type="entry name" value="PKS_NRPS_Biosynth_Enz"/>
</dbReference>
<dbReference type="CDD" id="cd05195">
    <property type="entry name" value="enoyl_red"/>
    <property type="match status" value="1"/>
</dbReference>
<organism evidence="54 55">
    <name type="scientific">Pyxidicoccus fallax</name>
    <dbReference type="NCBI Taxonomy" id="394095"/>
    <lineage>
        <taxon>Bacteria</taxon>
        <taxon>Pseudomonadati</taxon>
        <taxon>Myxococcota</taxon>
        <taxon>Myxococcia</taxon>
        <taxon>Myxococcales</taxon>
        <taxon>Cystobacterineae</taxon>
        <taxon>Myxococcaceae</taxon>
        <taxon>Pyxidicoccus</taxon>
    </lineage>
</organism>
<keyword evidence="3" id="KW-0597">Phosphoprotein</keyword>
<comment type="catalytic activity">
    <reaction evidence="19">
        <text>3-oxooctadecanoyl-[ACP] + NADPH + H(+) = (3R)-hydroxyoctadecanoyl-[ACP] + NADP(+)</text>
        <dbReference type="Rhea" id="RHEA:41920"/>
        <dbReference type="Rhea" id="RHEA-COMP:9653"/>
        <dbReference type="Rhea" id="RHEA-COMP:9654"/>
        <dbReference type="ChEBI" id="CHEBI:15378"/>
        <dbReference type="ChEBI" id="CHEBI:57783"/>
        <dbReference type="ChEBI" id="CHEBI:58349"/>
        <dbReference type="ChEBI" id="CHEBI:78487"/>
        <dbReference type="ChEBI" id="CHEBI:78488"/>
    </reaction>
    <physiologicalReaction direction="left-to-right" evidence="19">
        <dbReference type="Rhea" id="RHEA:41921"/>
    </physiologicalReaction>
</comment>
<comment type="catalytic activity">
    <reaction evidence="9">
        <text>(3R)-hydroxyoctanoyl-[ACP] = (2E)-octenoyl-[ACP] + H2O</text>
        <dbReference type="Rhea" id="RHEA:41844"/>
        <dbReference type="Rhea" id="RHEA-COMP:9634"/>
        <dbReference type="Rhea" id="RHEA-COMP:9635"/>
        <dbReference type="ChEBI" id="CHEBI:15377"/>
        <dbReference type="ChEBI" id="CHEBI:78461"/>
        <dbReference type="ChEBI" id="CHEBI:78462"/>
    </reaction>
    <physiologicalReaction direction="left-to-right" evidence="9">
        <dbReference type="Rhea" id="RHEA:41845"/>
    </physiologicalReaction>
</comment>
<accession>A0A848LDA9</accession>
<dbReference type="InterPro" id="IPR057326">
    <property type="entry name" value="KR_dom"/>
</dbReference>
<keyword evidence="55" id="KW-1185">Reference proteome</keyword>
<dbReference type="Gene3D" id="3.40.50.1820">
    <property type="entry name" value="alpha/beta hydrolase"/>
    <property type="match status" value="1"/>
</dbReference>
<evidence type="ECO:0000256" key="11">
    <source>
        <dbReference type="ARBA" id="ARBA00023373"/>
    </source>
</evidence>
<comment type="catalytic activity">
    <reaction evidence="26">
        <text>(2E)-hexadecenoyl-[ACP] + NADPH + H(+) = hexadecanoyl-[ACP] + NADP(+)</text>
        <dbReference type="Rhea" id="RHEA:41912"/>
        <dbReference type="Rhea" id="RHEA-COMP:9651"/>
        <dbReference type="Rhea" id="RHEA-COMP:9652"/>
        <dbReference type="ChEBI" id="CHEBI:15378"/>
        <dbReference type="ChEBI" id="CHEBI:57783"/>
        <dbReference type="ChEBI" id="CHEBI:58349"/>
        <dbReference type="ChEBI" id="CHEBI:78481"/>
        <dbReference type="ChEBI" id="CHEBI:78483"/>
    </reaction>
    <physiologicalReaction direction="left-to-right" evidence="26">
        <dbReference type="Rhea" id="RHEA:41913"/>
    </physiologicalReaction>
</comment>
<dbReference type="InterPro" id="IPR020841">
    <property type="entry name" value="PKS_Beta-ketoAc_synthase_dom"/>
</dbReference>
<comment type="catalytic activity">
    <reaction evidence="34">
        <text>a fatty acyl-[ACP] + malonyl-[ACP] + H(+) = a 3-oxoacyl-[ACP] + holo-[ACP] + CO2</text>
        <dbReference type="Rhea" id="RHEA:22836"/>
        <dbReference type="Rhea" id="RHEA-COMP:9623"/>
        <dbReference type="Rhea" id="RHEA-COMP:9685"/>
        <dbReference type="Rhea" id="RHEA-COMP:9916"/>
        <dbReference type="Rhea" id="RHEA-COMP:14125"/>
        <dbReference type="ChEBI" id="CHEBI:15378"/>
        <dbReference type="ChEBI" id="CHEBI:16526"/>
        <dbReference type="ChEBI" id="CHEBI:64479"/>
        <dbReference type="ChEBI" id="CHEBI:78449"/>
        <dbReference type="ChEBI" id="CHEBI:78776"/>
        <dbReference type="ChEBI" id="CHEBI:138651"/>
        <dbReference type="EC" id="2.3.1.41"/>
    </reaction>
    <physiologicalReaction direction="left-to-right" evidence="34">
        <dbReference type="Rhea" id="RHEA:22837"/>
    </physiologicalReaction>
</comment>
<dbReference type="PROSITE" id="PS52004">
    <property type="entry name" value="KS3_2"/>
    <property type="match status" value="2"/>
</dbReference>
<dbReference type="PROSITE" id="PS00012">
    <property type="entry name" value="PHOSPHOPANTETHEINE"/>
    <property type="match status" value="1"/>
</dbReference>
<evidence type="ECO:0000313" key="55">
    <source>
        <dbReference type="Proteomes" id="UP000518300"/>
    </source>
</evidence>
<protein>
    <submittedName>
        <fullName evidence="54">SDR family NAD(P)-dependent oxidoreductase</fullName>
    </submittedName>
</protein>
<dbReference type="Gene3D" id="3.10.129.110">
    <property type="entry name" value="Polyketide synthase dehydratase"/>
    <property type="match status" value="1"/>
</dbReference>
<dbReference type="Gene3D" id="3.40.47.10">
    <property type="match status" value="2"/>
</dbReference>
<evidence type="ECO:0000256" key="28">
    <source>
        <dbReference type="ARBA" id="ARBA00047953"/>
    </source>
</evidence>
<comment type="catalytic activity">
    <reaction evidence="10">
        <text>(3R)-hydroxydodecanoyl-[ACP] = (2E)-dodecenoyl-[ACP] + H2O</text>
        <dbReference type="Rhea" id="RHEA:41876"/>
        <dbReference type="Rhea" id="RHEA-COMP:9642"/>
        <dbReference type="Rhea" id="RHEA-COMP:9643"/>
        <dbReference type="ChEBI" id="CHEBI:15377"/>
        <dbReference type="ChEBI" id="CHEBI:78470"/>
        <dbReference type="ChEBI" id="CHEBI:78472"/>
    </reaction>
    <physiologicalReaction direction="left-to-right" evidence="10">
        <dbReference type="Rhea" id="RHEA:41877"/>
    </physiologicalReaction>
</comment>
<dbReference type="InterPro" id="IPR009081">
    <property type="entry name" value="PP-bd_ACP"/>
</dbReference>
<dbReference type="GO" id="GO:0004316">
    <property type="term" value="F:3-oxoacyl-[acyl-carrier-protein] reductase (NADPH) activity"/>
    <property type="evidence" value="ECO:0007669"/>
    <property type="project" value="UniProtKB-EC"/>
</dbReference>
<evidence type="ECO:0000256" key="49">
    <source>
        <dbReference type="ARBA" id="ARBA00054155"/>
    </source>
</evidence>
<dbReference type="InterPro" id="IPR001031">
    <property type="entry name" value="Thioesterase"/>
</dbReference>
<evidence type="ECO:0000313" key="54">
    <source>
        <dbReference type="EMBL" id="NMO16394.1"/>
    </source>
</evidence>
<dbReference type="InterPro" id="IPR049900">
    <property type="entry name" value="PKS_mFAS_DH"/>
</dbReference>
<evidence type="ECO:0000256" key="8">
    <source>
        <dbReference type="ARBA" id="ARBA00023268"/>
    </source>
</evidence>
<evidence type="ECO:0000259" key="52">
    <source>
        <dbReference type="PROSITE" id="PS52004"/>
    </source>
</evidence>
<evidence type="ECO:0000256" key="10">
    <source>
        <dbReference type="ARBA" id="ARBA00023351"/>
    </source>
</evidence>